<sequence length="81" mass="8967">MSFVILGGTSVVIHFDREGGAGLARGHVSFCLLGPFLRPLDRYLIFVARDTPKVWGLEYTSRFAIVVNEVHFGLITQISDS</sequence>
<keyword evidence="2" id="KW-1185">Reference proteome</keyword>
<dbReference type="EMBL" id="BPLQ01015594">
    <property type="protein sequence ID" value="GIY89287.1"/>
    <property type="molecule type" value="Genomic_DNA"/>
</dbReference>
<gene>
    <name evidence="1" type="ORF">CDAR_59441</name>
</gene>
<name>A0AAV4X2E9_9ARAC</name>
<reference evidence="1 2" key="1">
    <citation type="submission" date="2021-06" db="EMBL/GenBank/DDBJ databases">
        <title>Caerostris darwini draft genome.</title>
        <authorList>
            <person name="Kono N."/>
            <person name="Arakawa K."/>
        </authorList>
    </citation>
    <scope>NUCLEOTIDE SEQUENCE [LARGE SCALE GENOMIC DNA]</scope>
</reference>
<proteinExistence type="predicted"/>
<organism evidence="1 2">
    <name type="scientific">Caerostris darwini</name>
    <dbReference type="NCBI Taxonomy" id="1538125"/>
    <lineage>
        <taxon>Eukaryota</taxon>
        <taxon>Metazoa</taxon>
        <taxon>Ecdysozoa</taxon>
        <taxon>Arthropoda</taxon>
        <taxon>Chelicerata</taxon>
        <taxon>Arachnida</taxon>
        <taxon>Araneae</taxon>
        <taxon>Araneomorphae</taxon>
        <taxon>Entelegynae</taxon>
        <taxon>Araneoidea</taxon>
        <taxon>Araneidae</taxon>
        <taxon>Caerostris</taxon>
    </lineage>
</organism>
<dbReference type="AlphaFoldDB" id="A0AAV4X2E9"/>
<dbReference type="Proteomes" id="UP001054837">
    <property type="component" value="Unassembled WGS sequence"/>
</dbReference>
<accession>A0AAV4X2E9</accession>
<evidence type="ECO:0000313" key="1">
    <source>
        <dbReference type="EMBL" id="GIY89287.1"/>
    </source>
</evidence>
<evidence type="ECO:0000313" key="2">
    <source>
        <dbReference type="Proteomes" id="UP001054837"/>
    </source>
</evidence>
<protein>
    <submittedName>
        <fullName evidence="1">Uncharacterized protein</fullName>
    </submittedName>
</protein>
<comment type="caution">
    <text evidence="1">The sequence shown here is derived from an EMBL/GenBank/DDBJ whole genome shotgun (WGS) entry which is preliminary data.</text>
</comment>